<sequence>MDCQNSHQHISQELIHMQLVTVQLTQLGKGALEIIQVLYGISQGSQHLLAMCLDLGVAHDGRGRGQVAKAVKEPLGPWVDNQEPGFSSSIFHIHLAPQACDTHTQLVLPPPDGPSLFTPVAEDEGHIFLGVLGHPRPPKPPPPDCLY</sequence>
<protein>
    <submittedName>
        <fullName evidence="1">Uncharacterized protein</fullName>
    </submittedName>
</protein>
<organism evidence="1 2">
    <name type="scientific">Rhinopithecus roxellana</name>
    <name type="common">Golden snub-nosed monkey</name>
    <name type="synonym">Pygathrix roxellana</name>
    <dbReference type="NCBI Taxonomy" id="61622"/>
    <lineage>
        <taxon>Eukaryota</taxon>
        <taxon>Metazoa</taxon>
        <taxon>Chordata</taxon>
        <taxon>Craniata</taxon>
        <taxon>Vertebrata</taxon>
        <taxon>Euteleostomi</taxon>
        <taxon>Mammalia</taxon>
        <taxon>Eutheria</taxon>
        <taxon>Euarchontoglires</taxon>
        <taxon>Primates</taxon>
        <taxon>Haplorrhini</taxon>
        <taxon>Catarrhini</taxon>
        <taxon>Cercopithecidae</taxon>
        <taxon>Colobinae</taxon>
        <taxon>Rhinopithecus</taxon>
    </lineage>
</organism>
<evidence type="ECO:0000313" key="2">
    <source>
        <dbReference type="Proteomes" id="UP000233200"/>
    </source>
</evidence>
<evidence type="ECO:0000313" key="1">
    <source>
        <dbReference type="Ensembl" id="ENSRROP00000018105.1"/>
    </source>
</evidence>
<dbReference type="GeneTree" id="ENSGT00390000010849"/>
<name>A0A2K6PNJ7_RHIRO</name>
<dbReference type="Ensembl" id="ENSRROT00000042262.1">
    <property type="protein sequence ID" value="ENSRROP00000018105.1"/>
    <property type="gene ID" value="ENSRROG00000033126.1"/>
</dbReference>
<keyword evidence="2" id="KW-1185">Reference proteome</keyword>
<proteinExistence type="predicted"/>
<dbReference type="AlphaFoldDB" id="A0A2K6PNJ7"/>
<dbReference type="Proteomes" id="UP000233200">
    <property type="component" value="Unplaced"/>
</dbReference>
<reference evidence="1" key="1">
    <citation type="submission" date="2025-08" db="UniProtKB">
        <authorList>
            <consortium name="Ensembl"/>
        </authorList>
    </citation>
    <scope>IDENTIFICATION</scope>
</reference>
<accession>A0A2K6PNJ7</accession>
<reference evidence="1" key="2">
    <citation type="submission" date="2025-09" db="UniProtKB">
        <authorList>
            <consortium name="Ensembl"/>
        </authorList>
    </citation>
    <scope>IDENTIFICATION</scope>
</reference>